<sequence>PERHTAREERHCQGLLAQSSARHASSPSGVSLTSALGSGGGSSSYSQASAR</sequence>
<name>A0A9Q0EDM2_9TELE</name>
<evidence type="ECO:0000313" key="3">
    <source>
        <dbReference type="Proteomes" id="UP001148018"/>
    </source>
</evidence>
<reference evidence="2" key="1">
    <citation type="submission" date="2022-07" db="EMBL/GenBank/DDBJ databases">
        <title>Chromosome-level genome of Muraenolepis orangiensis.</title>
        <authorList>
            <person name="Kim J."/>
        </authorList>
    </citation>
    <scope>NUCLEOTIDE SEQUENCE</scope>
    <source>
        <strain evidence="2">KU_S4_2022</strain>
        <tissue evidence="2">Muscle</tissue>
    </source>
</reference>
<evidence type="ECO:0000256" key="1">
    <source>
        <dbReference type="SAM" id="MobiDB-lite"/>
    </source>
</evidence>
<dbReference type="EMBL" id="JANIIK010000044">
    <property type="protein sequence ID" value="KAJ3604649.1"/>
    <property type="molecule type" value="Genomic_DNA"/>
</dbReference>
<gene>
    <name evidence="2" type="ORF">NHX12_029389</name>
</gene>
<evidence type="ECO:0000313" key="2">
    <source>
        <dbReference type="EMBL" id="KAJ3604649.1"/>
    </source>
</evidence>
<organism evidence="2 3">
    <name type="scientific">Muraenolepis orangiensis</name>
    <name type="common">Patagonian moray cod</name>
    <dbReference type="NCBI Taxonomy" id="630683"/>
    <lineage>
        <taxon>Eukaryota</taxon>
        <taxon>Metazoa</taxon>
        <taxon>Chordata</taxon>
        <taxon>Craniata</taxon>
        <taxon>Vertebrata</taxon>
        <taxon>Euteleostomi</taxon>
        <taxon>Actinopterygii</taxon>
        <taxon>Neopterygii</taxon>
        <taxon>Teleostei</taxon>
        <taxon>Neoteleostei</taxon>
        <taxon>Acanthomorphata</taxon>
        <taxon>Zeiogadaria</taxon>
        <taxon>Gadariae</taxon>
        <taxon>Gadiformes</taxon>
        <taxon>Muraenolepidoidei</taxon>
        <taxon>Muraenolepididae</taxon>
        <taxon>Muraenolepis</taxon>
    </lineage>
</organism>
<comment type="caution">
    <text evidence="2">The sequence shown here is derived from an EMBL/GenBank/DDBJ whole genome shotgun (WGS) entry which is preliminary data.</text>
</comment>
<dbReference type="Proteomes" id="UP001148018">
    <property type="component" value="Unassembled WGS sequence"/>
</dbReference>
<feature type="non-terminal residue" evidence="2">
    <location>
        <position position="51"/>
    </location>
</feature>
<accession>A0A9Q0EDM2</accession>
<feature type="non-terminal residue" evidence="2">
    <location>
        <position position="1"/>
    </location>
</feature>
<dbReference type="AlphaFoldDB" id="A0A9Q0EDM2"/>
<protein>
    <submittedName>
        <fullName evidence="2">Uncharacterized protein</fullName>
    </submittedName>
</protein>
<feature type="compositionally biased region" description="Polar residues" evidence="1">
    <location>
        <begin position="16"/>
        <end position="27"/>
    </location>
</feature>
<keyword evidence="3" id="KW-1185">Reference proteome</keyword>
<feature type="region of interest" description="Disordered" evidence="1">
    <location>
        <begin position="16"/>
        <end position="51"/>
    </location>
</feature>
<proteinExistence type="predicted"/>